<dbReference type="InterPro" id="IPR045231">
    <property type="entry name" value="Yip1/4-like"/>
</dbReference>
<feature type="transmembrane region" description="Helical" evidence="6">
    <location>
        <begin position="165"/>
        <end position="184"/>
    </location>
</feature>
<evidence type="ECO:0000256" key="1">
    <source>
        <dbReference type="ARBA" id="ARBA00004141"/>
    </source>
</evidence>
<dbReference type="PANTHER" id="PTHR21236">
    <property type="entry name" value="GOLGI MEMBRANE PROTEIN YIP1"/>
    <property type="match status" value="1"/>
</dbReference>
<keyword evidence="3 6" id="KW-0812">Transmembrane</keyword>
<sequence>MQPQNPFQAPKVTESDFDLKPTINKIQATMPQTKEQNEQDMLTGPLLNELGISPKMIWLKLKTSIPFVQIPDDVASYPEMLFGVIILMLILVLNLFTKANLRQFIPLMFGSLVYGSIFFKLLINLLLQGQKSIDLYNMMSAICYSITPIMIEFLVFSFVAVSKKVFLLCCIPGVVAAAYVLQKHLSAIIEIQDQKLLVAFPAAIYSAFWVLMGSGIGK</sequence>
<evidence type="ECO:0000256" key="5">
    <source>
        <dbReference type="ARBA" id="ARBA00023136"/>
    </source>
</evidence>
<keyword evidence="5 6" id="KW-0472">Membrane</keyword>
<evidence type="ECO:0000256" key="2">
    <source>
        <dbReference type="ARBA" id="ARBA00010596"/>
    </source>
</evidence>
<dbReference type="PANTHER" id="PTHR21236:SF2">
    <property type="entry name" value="PROTEIN YIPF"/>
    <property type="match status" value="1"/>
</dbReference>
<gene>
    <name evidence="7" type="ORF">TPC1_11396</name>
</gene>
<dbReference type="GO" id="GO:0048280">
    <property type="term" value="P:vesicle fusion with Golgi apparatus"/>
    <property type="evidence" value="ECO:0007669"/>
    <property type="project" value="TreeGrafter"/>
</dbReference>
<feature type="transmembrane region" description="Helical" evidence="6">
    <location>
        <begin position="103"/>
        <end position="123"/>
    </location>
</feature>
<comment type="subcellular location">
    <subcellularLocation>
        <location evidence="1">Membrane</location>
        <topology evidence="1">Multi-pass membrane protein</topology>
    </subcellularLocation>
</comment>
<dbReference type="GO" id="GO:0016020">
    <property type="term" value="C:membrane"/>
    <property type="evidence" value="ECO:0007669"/>
    <property type="project" value="UniProtKB-SubCell"/>
</dbReference>
<keyword evidence="4 6" id="KW-1133">Transmembrane helix</keyword>
<name>A0A146KHF8_9EUKA</name>
<evidence type="ECO:0000256" key="3">
    <source>
        <dbReference type="ARBA" id="ARBA00022692"/>
    </source>
</evidence>
<comment type="similarity">
    <text evidence="2">Belongs to the YIP1 family.</text>
</comment>
<feature type="transmembrane region" description="Helical" evidence="6">
    <location>
        <begin position="80"/>
        <end position="97"/>
    </location>
</feature>
<accession>A0A146KHF8</accession>
<dbReference type="AlphaFoldDB" id="A0A146KHF8"/>
<organism evidence="7">
    <name type="scientific">Trepomonas sp. PC1</name>
    <dbReference type="NCBI Taxonomy" id="1076344"/>
    <lineage>
        <taxon>Eukaryota</taxon>
        <taxon>Metamonada</taxon>
        <taxon>Diplomonadida</taxon>
        <taxon>Hexamitidae</taxon>
        <taxon>Hexamitinae</taxon>
        <taxon>Trepomonas</taxon>
    </lineage>
</organism>
<dbReference type="GO" id="GO:0006888">
    <property type="term" value="P:endoplasmic reticulum to Golgi vesicle-mediated transport"/>
    <property type="evidence" value="ECO:0007669"/>
    <property type="project" value="InterPro"/>
</dbReference>
<reference evidence="7" key="1">
    <citation type="submission" date="2015-07" db="EMBL/GenBank/DDBJ databases">
        <title>Adaptation to a free-living lifestyle via gene acquisitions in the diplomonad Trepomonas sp. PC1.</title>
        <authorList>
            <person name="Xu F."/>
            <person name="Jerlstrom-Hultqvist J."/>
            <person name="Kolisko M."/>
            <person name="Simpson A.G.B."/>
            <person name="Roger A.J."/>
            <person name="Svard S.G."/>
            <person name="Andersson J.O."/>
        </authorList>
    </citation>
    <scope>NUCLEOTIDE SEQUENCE</scope>
    <source>
        <strain evidence="7">PC1</strain>
    </source>
</reference>
<proteinExistence type="inferred from homology"/>
<dbReference type="GO" id="GO:0005802">
    <property type="term" value="C:trans-Golgi network"/>
    <property type="evidence" value="ECO:0007669"/>
    <property type="project" value="TreeGrafter"/>
</dbReference>
<feature type="transmembrane region" description="Helical" evidence="6">
    <location>
        <begin position="135"/>
        <end position="159"/>
    </location>
</feature>
<feature type="transmembrane region" description="Helical" evidence="6">
    <location>
        <begin position="196"/>
        <end position="216"/>
    </location>
</feature>
<evidence type="ECO:0000313" key="7">
    <source>
        <dbReference type="EMBL" id="JAP95568.1"/>
    </source>
</evidence>
<protein>
    <submittedName>
        <fullName evidence="7">Transmembrane domain-containing protein</fullName>
    </submittedName>
</protein>
<dbReference type="EMBL" id="GDID01001038">
    <property type="protein sequence ID" value="JAP95568.1"/>
    <property type="molecule type" value="Transcribed_RNA"/>
</dbReference>
<evidence type="ECO:0000256" key="6">
    <source>
        <dbReference type="SAM" id="Phobius"/>
    </source>
</evidence>
<evidence type="ECO:0000256" key="4">
    <source>
        <dbReference type="ARBA" id="ARBA00022989"/>
    </source>
</evidence>